<dbReference type="InterPro" id="IPR036263">
    <property type="entry name" value="Chorismate_II_sf"/>
</dbReference>
<dbReference type="InterPro" id="IPR036291">
    <property type="entry name" value="NAD(P)-bd_dom_sf"/>
</dbReference>
<gene>
    <name evidence="6" type="ORF">GCM10010960_00300</name>
</gene>
<dbReference type="PROSITE" id="PS51168">
    <property type="entry name" value="CHORISMATE_MUT_2"/>
    <property type="match status" value="1"/>
</dbReference>
<dbReference type="Gene3D" id="3.40.50.720">
    <property type="entry name" value="NAD(P)-binding Rossmann-like Domain"/>
    <property type="match status" value="1"/>
</dbReference>
<dbReference type="GO" id="GO:0004665">
    <property type="term" value="F:prephenate dehydrogenase (NADP+) activity"/>
    <property type="evidence" value="ECO:0007669"/>
    <property type="project" value="InterPro"/>
</dbReference>
<dbReference type="PROSITE" id="PS51176">
    <property type="entry name" value="PDH_ADH"/>
    <property type="match status" value="1"/>
</dbReference>
<feature type="domain" description="Prephenate/arogenate dehydrogenase" evidence="5">
    <location>
        <begin position="5"/>
        <end position="272"/>
    </location>
</feature>
<dbReference type="InterPro" id="IPR046826">
    <property type="entry name" value="PDH_N"/>
</dbReference>
<dbReference type="Gene3D" id="1.20.59.10">
    <property type="entry name" value="Chorismate mutase"/>
    <property type="match status" value="1"/>
</dbReference>
<dbReference type="InterPro" id="IPR036979">
    <property type="entry name" value="CM_dom_sf"/>
</dbReference>
<dbReference type="Proteomes" id="UP000632858">
    <property type="component" value="Unassembled WGS sequence"/>
</dbReference>
<dbReference type="SUPFAM" id="SSF51735">
    <property type="entry name" value="NAD(P)-binding Rossmann-fold domains"/>
    <property type="match status" value="1"/>
</dbReference>
<sequence>MLQDIQIGFLGYGRFGAAFAALMDERGYPWRAWDPVAAVPEAHATADADALVTSSNLIVIAVPVSSFETVLRDLRPKLSARHRVMDVCSVKQGPCKLMDEILGTDIGHVGCHPLFGPLSIARAEPLRTVLCPSELHPETARLVRVLFESLGSEVREQEPSSHDRYMALTHAMAFFIARGLLDLGVDKDLHWAPPSFAALAASIAAVRSDAGHLFNAIQLENPYAAATRQGLIESLTLIDQRLSKAPDHGASMTEMNIPDFGQPTPALREVREHIDELDHELIALLQRRSELSARAGHAKRAVGSPVLDPGREVELMRQRGDWAEQSGLPSDVVQAIFRQIMAMSRRVQV</sequence>
<evidence type="ECO:0000259" key="4">
    <source>
        <dbReference type="PROSITE" id="PS51168"/>
    </source>
</evidence>
<comment type="caution">
    <text evidence="6">The sequence shown here is derived from an EMBL/GenBank/DDBJ whole genome shotgun (WGS) entry which is preliminary data.</text>
</comment>
<reference evidence="6" key="2">
    <citation type="submission" date="2020-09" db="EMBL/GenBank/DDBJ databases">
        <authorList>
            <person name="Sun Q."/>
            <person name="Zhou Y."/>
        </authorList>
    </citation>
    <scope>NUCLEOTIDE SEQUENCE</scope>
    <source>
        <strain evidence="6">CGMCC 1.12726</strain>
    </source>
</reference>
<dbReference type="SUPFAM" id="SSF48600">
    <property type="entry name" value="Chorismate mutase II"/>
    <property type="match status" value="1"/>
</dbReference>
<dbReference type="RefSeq" id="WP_188446467.1">
    <property type="nucleotide sequence ID" value="NZ_BMFO01000001.1"/>
</dbReference>
<organism evidence="6 7">
    <name type="scientific">Arenimonas maotaiensis</name>
    <dbReference type="NCBI Taxonomy" id="1446479"/>
    <lineage>
        <taxon>Bacteria</taxon>
        <taxon>Pseudomonadati</taxon>
        <taxon>Pseudomonadota</taxon>
        <taxon>Gammaproteobacteria</taxon>
        <taxon>Lysobacterales</taxon>
        <taxon>Lysobacteraceae</taxon>
        <taxon>Arenimonas</taxon>
    </lineage>
</organism>
<accession>A0A917CBV9</accession>
<dbReference type="InterPro" id="IPR002701">
    <property type="entry name" value="CM_II_prokaryot"/>
</dbReference>
<evidence type="ECO:0000256" key="3">
    <source>
        <dbReference type="SAM" id="Coils"/>
    </source>
</evidence>
<name>A0A917CBV9_9GAMM</name>
<dbReference type="Pfam" id="PF01817">
    <property type="entry name" value="CM_2"/>
    <property type="match status" value="1"/>
</dbReference>
<dbReference type="PANTHER" id="PTHR21363:SF0">
    <property type="entry name" value="PREPHENATE DEHYDROGENASE [NADP(+)]"/>
    <property type="match status" value="1"/>
</dbReference>
<proteinExistence type="predicted"/>
<evidence type="ECO:0000256" key="2">
    <source>
        <dbReference type="ARBA" id="ARBA00023002"/>
    </source>
</evidence>
<dbReference type="GO" id="GO:0008977">
    <property type="term" value="F:prephenate dehydrogenase (NAD+) activity"/>
    <property type="evidence" value="ECO:0007669"/>
    <property type="project" value="InterPro"/>
</dbReference>
<dbReference type="GO" id="GO:0004106">
    <property type="term" value="F:chorismate mutase activity"/>
    <property type="evidence" value="ECO:0007669"/>
    <property type="project" value="UniProtKB-EC"/>
</dbReference>
<dbReference type="InterPro" id="IPR003099">
    <property type="entry name" value="Prephen_DH"/>
</dbReference>
<dbReference type="GO" id="GO:0070403">
    <property type="term" value="F:NAD+ binding"/>
    <property type="evidence" value="ECO:0007669"/>
    <property type="project" value="InterPro"/>
</dbReference>
<dbReference type="SMART" id="SM00830">
    <property type="entry name" value="CM_2"/>
    <property type="match status" value="1"/>
</dbReference>
<dbReference type="SUPFAM" id="SSF48179">
    <property type="entry name" value="6-phosphogluconate dehydrogenase C-terminal domain-like"/>
    <property type="match status" value="1"/>
</dbReference>
<evidence type="ECO:0000259" key="5">
    <source>
        <dbReference type="PROSITE" id="PS51176"/>
    </source>
</evidence>
<dbReference type="InterPro" id="IPR008927">
    <property type="entry name" value="6-PGluconate_DH-like_C_sf"/>
</dbReference>
<protein>
    <recommendedName>
        <fullName evidence="1">chorismate mutase</fullName>
        <ecNumber evidence="1">5.4.99.5</ecNumber>
    </recommendedName>
</protein>
<keyword evidence="7" id="KW-1185">Reference proteome</keyword>
<feature type="coiled-coil region" evidence="3">
    <location>
        <begin position="267"/>
        <end position="294"/>
    </location>
</feature>
<dbReference type="GO" id="GO:0006571">
    <property type="term" value="P:tyrosine biosynthetic process"/>
    <property type="evidence" value="ECO:0007669"/>
    <property type="project" value="InterPro"/>
</dbReference>
<dbReference type="Pfam" id="PF02153">
    <property type="entry name" value="PDH_N"/>
    <property type="match status" value="1"/>
</dbReference>
<dbReference type="PANTHER" id="PTHR21363">
    <property type="entry name" value="PREPHENATE DEHYDROGENASE"/>
    <property type="match status" value="1"/>
</dbReference>
<dbReference type="EMBL" id="BMFO01000001">
    <property type="protein sequence ID" value="GGF82177.1"/>
    <property type="molecule type" value="Genomic_DNA"/>
</dbReference>
<evidence type="ECO:0000313" key="7">
    <source>
        <dbReference type="Proteomes" id="UP000632858"/>
    </source>
</evidence>
<evidence type="ECO:0000313" key="6">
    <source>
        <dbReference type="EMBL" id="GGF82177.1"/>
    </source>
</evidence>
<dbReference type="EC" id="5.4.99.5" evidence="1"/>
<dbReference type="Gene3D" id="1.10.3660.10">
    <property type="entry name" value="6-phosphogluconate dehydrogenase C-terminal like domain"/>
    <property type="match status" value="1"/>
</dbReference>
<keyword evidence="2" id="KW-0560">Oxidoreductase</keyword>
<dbReference type="AlphaFoldDB" id="A0A917CBV9"/>
<keyword evidence="3" id="KW-0175">Coiled coil</keyword>
<feature type="domain" description="Chorismate mutase" evidence="4">
    <location>
        <begin position="261"/>
        <end position="349"/>
    </location>
</feature>
<dbReference type="InterPro" id="IPR050812">
    <property type="entry name" value="Preph/Arog_dehydrog"/>
</dbReference>
<reference evidence="6" key="1">
    <citation type="journal article" date="2014" name="Int. J. Syst. Evol. Microbiol.">
        <title>Complete genome sequence of Corynebacterium casei LMG S-19264T (=DSM 44701T), isolated from a smear-ripened cheese.</title>
        <authorList>
            <consortium name="US DOE Joint Genome Institute (JGI-PGF)"/>
            <person name="Walter F."/>
            <person name="Albersmeier A."/>
            <person name="Kalinowski J."/>
            <person name="Ruckert C."/>
        </authorList>
    </citation>
    <scope>NUCLEOTIDE SEQUENCE</scope>
    <source>
        <strain evidence="6">CGMCC 1.12726</strain>
    </source>
</reference>
<dbReference type="GO" id="GO:0046417">
    <property type="term" value="P:chorismate metabolic process"/>
    <property type="evidence" value="ECO:0007669"/>
    <property type="project" value="InterPro"/>
</dbReference>
<evidence type="ECO:0000256" key="1">
    <source>
        <dbReference type="ARBA" id="ARBA00012404"/>
    </source>
</evidence>